<dbReference type="Pfam" id="PF07727">
    <property type="entry name" value="RVT_2"/>
    <property type="match status" value="1"/>
</dbReference>
<dbReference type="SUPFAM" id="SSF56672">
    <property type="entry name" value="DNA/RNA polymerases"/>
    <property type="match status" value="1"/>
</dbReference>
<evidence type="ECO:0000259" key="3">
    <source>
        <dbReference type="PROSITE" id="PS50994"/>
    </source>
</evidence>
<organism evidence="4">
    <name type="scientific">Fagus sylvatica</name>
    <name type="common">Beechnut</name>
    <dbReference type="NCBI Taxonomy" id="28930"/>
    <lineage>
        <taxon>Eukaryota</taxon>
        <taxon>Viridiplantae</taxon>
        <taxon>Streptophyta</taxon>
        <taxon>Embryophyta</taxon>
        <taxon>Tracheophyta</taxon>
        <taxon>Spermatophyta</taxon>
        <taxon>Magnoliopsida</taxon>
        <taxon>eudicotyledons</taxon>
        <taxon>Gunneridae</taxon>
        <taxon>Pentapetalae</taxon>
        <taxon>rosids</taxon>
        <taxon>fabids</taxon>
        <taxon>Fagales</taxon>
        <taxon>Fagaceae</taxon>
        <taxon>Fagus</taxon>
    </lineage>
</organism>
<dbReference type="InterPro" id="IPR012337">
    <property type="entry name" value="RNaseH-like_sf"/>
</dbReference>
<dbReference type="GO" id="GO:0046872">
    <property type="term" value="F:metal ion binding"/>
    <property type="evidence" value="ECO:0007669"/>
    <property type="project" value="UniProtKB-KW"/>
</dbReference>
<dbReference type="Gene3D" id="3.30.420.10">
    <property type="entry name" value="Ribonuclease H-like superfamily/Ribonuclease H"/>
    <property type="match status" value="1"/>
</dbReference>
<sequence length="615" mass="69493">MISTQFSKTVKIFCADNAMEYRDSQFLNFIHTQGTIIQRSCAGTSQQNGRAERKHRHILDSVRAFLISASCPERFWGEAALTAVYTINRLPSSALQNVTPFERLYNTPASYSSLCIFGYACFVLLQPHEHSKLEPQSRLCCFLGYEIEHKGYRCWDPISQRLRISRHVVFWEHTMFNSLAKFTTCFTPSFFTNPSLPLFPHTTSPDPFVILSISLADSPVSPLAPPLAVDLVLNQTPDLPLAAPPTNSPASPQEPALPVDPSVLSLHESHTYREACTNPLWQQTMTEELQALEKTHTWDLVDLPHGKSVIGCKWVYKTKTKSDSSIERSHDTTLFIRRSDKGMILLLLYIDEMIITGDDHSGISDFKLFLHQQFEMKDLGHLSYFLGLEVSSDFTGYYLSQAKYASDLLSRAGLTNTKVVSTPLEMNAPFTPLDGTPLSDATLYRQLVGNLVYLTVTRPDIAHAVHLDESILICSPLYTLCCSDSHSSLYQGKKQHIVSRSSTEAEYRVLADITFELLTLRWLLEDMGFTHSSPTVIHCDNRSAIQIAHNDVFHEHTKHIEIDCHLVRHHLFVGILHLLSVSFYDQTADIFTKTFLPGRFHDLVSKLKMASVRPP</sequence>
<dbReference type="CDD" id="cd09272">
    <property type="entry name" value="RNase_HI_RT_Ty1"/>
    <property type="match status" value="1"/>
</dbReference>
<name>A0A2N9G5X1_FAGSY</name>
<dbReference type="InterPro" id="IPR001584">
    <property type="entry name" value="Integrase_cat-core"/>
</dbReference>
<dbReference type="PANTHER" id="PTHR42648">
    <property type="entry name" value="TRANSPOSASE, PUTATIVE-RELATED"/>
    <property type="match status" value="1"/>
</dbReference>
<proteinExistence type="predicted"/>
<dbReference type="SUPFAM" id="SSF53098">
    <property type="entry name" value="Ribonuclease H-like"/>
    <property type="match status" value="1"/>
</dbReference>
<dbReference type="Pfam" id="PF25597">
    <property type="entry name" value="SH3_retrovirus"/>
    <property type="match status" value="1"/>
</dbReference>
<dbReference type="GO" id="GO:0015074">
    <property type="term" value="P:DNA integration"/>
    <property type="evidence" value="ECO:0007669"/>
    <property type="project" value="InterPro"/>
</dbReference>
<evidence type="ECO:0000313" key="4">
    <source>
        <dbReference type="EMBL" id="SPC94464.1"/>
    </source>
</evidence>
<keyword evidence="2" id="KW-0378">Hydrolase</keyword>
<dbReference type="InterPro" id="IPR036397">
    <property type="entry name" value="RNaseH_sf"/>
</dbReference>
<gene>
    <name evidence="4" type="ORF">FSB_LOCUS22346</name>
</gene>
<protein>
    <recommendedName>
        <fullName evidence="3">Integrase catalytic domain-containing protein</fullName>
    </recommendedName>
</protein>
<dbReference type="AlphaFoldDB" id="A0A2N9G5X1"/>
<dbReference type="EMBL" id="OIVN01001480">
    <property type="protein sequence ID" value="SPC94464.1"/>
    <property type="molecule type" value="Genomic_DNA"/>
</dbReference>
<dbReference type="InterPro" id="IPR039537">
    <property type="entry name" value="Retrotran_Ty1/copia-like"/>
</dbReference>
<dbReference type="GO" id="GO:0016787">
    <property type="term" value="F:hydrolase activity"/>
    <property type="evidence" value="ECO:0007669"/>
    <property type="project" value="UniProtKB-KW"/>
</dbReference>
<dbReference type="InterPro" id="IPR013103">
    <property type="entry name" value="RVT_2"/>
</dbReference>
<dbReference type="PROSITE" id="PS50994">
    <property type="entry name" value="INTEGRASE"/>
    <property type="match status" value="1"/>
</dbReference>
<keyword evidence="1" id="KW-0479">Metal-binding</keyword>
<dbReference type="InterPro" id="IPR057670">
    <property type="entry name" value="SH3_retrovirus"/>
</dbReference>
<reference evidence="4" key="1">
    <citation type="submission" date="2018-02" db="EMBL/GenBank/DDBJ databases">
        <authorList>
            <person name="Cohen D.B."/>
            <person name="Kent A.D."/>
        </authorList>
    </citation>
    <scope>NUCLEOTIDE SEQUENCE</scope>
</reference>
<evidence type="ECO:0000256" key="2">
    <source>
        <dbReference type="ARBA" id="ARBA00022801"/>
    </source>
</evidence>
<evidence type="ECO:0000256" key="1">
    <source>
        <dbReference type="ARBA" id="ARBA00022723"/>
    </source>
</evidence>
<feature type="domain" description="Integrase catalytic" evidence="3">
    <location>
        <begin position="1"/>
        <end position="108"/>
    </location>
</feature>
<accession>A0A2N9G5X1</accession>
<dbReference type="InterPro" id="IPR043502">
    <property type="entry name" value="DNA/RNA_pol_sf"/>
</dbReference>
<dbReference type="GO" id="GO:0003676">
    <property type="term" value="F:nucleic acid binding"/>
    <property type="evidence" value="ECO:0007669"/>
    <property type="project" value="InterPro"/>
</dbReference>
<dbReference type="PANTHER" id="PTHR42648:SF28">
    <property type="entry name" value="TRANSPOSON-ENCODED PROTEIN WITH RIBONUCLEASE H-LIKE AND RETROVIRUS ZINC FINGER-LIKE DOMAINS"/>
    <property type="match status" value="1"/>
</dbReference>